<dbReference type="InterPro" id="IPR002293">
    <property type="entry name" value="AA/rel_permease1"/>
</dbReference>
<feature type="transmembrane region" description="Helical" evidence="6">
    <location>
        <begin position="414"/>
        <end position="434"/>
    </location>
</feature>
<evidence type="ECO:0000256" key="2">
    <source>
        <dbReference type="ARBA" id="ARBA00022475"/>
    </source>
</evidence>
<keyword evidence="2" id="KW-1003">Cell membrane</keyword>
<gene>
    <name evidence="7" type="ORF">E9229_000635</name>
</gene>
<feature type="transmembrane region" description="Helical" evidence="6">
    <location>
        <begin position="174"/>
        <end position="194"/>
    </location>
</feature>
<dbReference type="GO" id="GO:0005886">
    <property type="term" value="C:plasma membrane"/>
    <property type="evidence" value="ECO:0007669"/>
    <property type="project" value="UniProtKB-SubCell"/>
</dbReference>
<dbReference type="GO" id="GO:0022857">
    <property type="term" value="F:transmembrane transporter activity"/>
    <property type="evidence" value="ECO:0007669"/>
    <property type="project" value="InterPro"/>
</dbReference>
<accession>A0A839QI75</accession>
<evidence type="ECO:0000313" key="7">
    <source>
        <dbReference type="EMBL" id="MBB2994444.1"/>
    </source>
</evidence>
<feature type="transmembrane region" description="Helical" evidence="6">
    <location>
        <begin position="141"/>
        <end position="162"/>
    </location>
</feature>
<feature type="transmembrane region" description="Helical" evidence="6">
    <location>
        <begin position="215"/>
        <end position="240"/>
    </location>
</feature>
<keyword evidence="3 6" id="KW-0812">Transmembrane</keyword>
<feature type="transmembrane region" description="Helical" evidence="6">
    <location>
        <begin position="272"/>
        <end position="296"/>
    </location>
</feature>
<organism evidence="7 8">
    <name type="scientific">Paeniglutamicibacter cryotolerans</name>
    <dbReference type="NCBI Taxonomy" id="670079"/>
    <lineage>
        <taxon>Bacteria</taxon>
        <taxon>Bacillati</taxon>
        <taxon>Actinomycetota</taxon>
        <taxon>Actinomycetes</taxon>
        <taxon>Micrococcales</taxon>
        <taxon>Micrococcaceae</taxon>
        <taxon>Paeniglutamicibacter</taxon>
    </lineage>
</organism>
<feature type="transmembrane region" description="Helical" evidence="6">
    <location>
        <begin position="32"/>
        <end position="50"/>
    </location>
</feature>
<dbReference type="RefSeq" id="WP_312855585.1">
    <property type="nucleotide sequence ID" value="NZ_BAABGK010000025.1"/>
</dbReference>
<dbReference type="PANTHER" id="PTHR42770">
    <property type="entry name" value="AMINO ACID TRANSPORTER-RELATED"/>
    <property type="match status" value="1"/>
</dbReference>
<proteinExistence type="predicted"/>
<dbReference type="EMBL" id="JACHVS010000001">
    <property type="protein sequence ID" value="MBB2994444.1"/>
    <property type="molecule type" value="Genomic_DNA"/>
</dbReference>
<dbReference type="InterPro" id="IPR050367">
    <property type="entry name" value="APC_superfamily"/>
</dbReference>
<name>A0A839QI75_9MICC</name>
<evidence type="ECO:0000256" key="5">
    <source>
        <dbReference type="ARBA" id="ARBA00023136"/>
    </source>
</evidence>
<evidence type="ECO:0000256" key="6">
    <source>
        <dbReference type="SAM" id="Phobius"/>
    </source>
</evidence>
<keyword evidence="5 6" id="KW-0472">Membrane</keyword>
<dbReference type="AlphaFoldDB" id="A0A839QI75"/>
<protein>
    <submittedName>
        <fullName evidence="7">Amino acid transporter</fullName>
    </submittedName>
</protein>
<reference evidence="7 8" key="1">
    <citation type="submission" date="2020-08" db="EMBL/GenBank/DDBJ databases">
        <title>Sequencing the genomes of 1000 actinobacteria strains.</title>
        <authorList>
            <person name="Klenk H.-P."/>
        </authorList>
    </citation>
    <scope>NUCLEOTIDE SEQUENCE [LARGE SCALE GENOMIC DNA]</scope>
    <source>
        <strain evidence="7 8">DSM 22826</strain>
    </source>
</reference>
<evidence type="ECO:0000256" key="3">
    <source>
        <dbReference type="ARBA" id="ARBA00022692"/>
    </source>
</evidence>
<dbReference type="Proteomes" id="UP000523000">
    <property type="component" value="Unassembled WGS sequence"/>
</dbReference>
<feature type="transmembrane region" description="Helical" evidence="6">
    <location>
        <begin position="385"/>
        <end position="408"/>
    </location>
</feature>
<evidence type="ECO:0000256" key="4">
    <source>
        <dbReference type="ARBA" id="ARBA00022989"/>
    </source>
</evidence>
<dbReference type="Pfam" id="PF13520">
    <property type="entry name" value="AA_permease_2"/>
    <property type="match status" value="1"/>
</dbReference>
<feature type="transmembrane region" description="Helical" evidence="6">
    <location>
        <begin position="350"/>
        <end position="373"/>
    </location>
</feature>
<feature type="transmembrane region" description="Helical" evidence="6">
    <location>
        <begin position="62"/>
        <end position="89"/>
    </location>
</feature>
<dbReference type="Gene3D" id="1.20.1740.10">
    <property type="entry name" value="Amino acid/polyamine transporter I"/>
    <property type="match status" value="1"/>
</dbReference>
<dbReference type="PIRSF" id="PIRSF006060">
    <property type="entry name" value="AA_transporter"/>
    <property type="match status" value="1"/>
</dbReference>
<sequence>MVFLVLAAVAPLTGVVVVAAMAIALGNGGGMVVSFLVVAAILLLFAVGYAQMSKKLVNAGGFYAFVVKGLGPVGGLVAGFIATMGYNFFVAGAIGTTGFFMQIIIADLFGLNVHWIIWGIAAMAVAFLFARRGIDFSAKVLGVALVLETLMLMIFDFAVLFQSGFTFDVFSPEIILTGSFGIGLLLASTGFLGFEATALFGEEAKSPLKTIPRATYIAITTIGLILAFTTWAIVSAIGAAQAQTVALEHLESGDLIFSLSEQYLGGFLTRTMMILLMVSLFAALLAFHNAATRYLFALGRARVLPKSLSVTAKNGVPLTGGIVNFVFAGAVAAAFAVSGMDPILTLVPTMIGFGTLCILVLQMLAALSIVVYFRREGDNRWLSTFVAPGIGFLGLLCIVAMAIWNFPLLAGSDALAVSLLPILLLLALIGAVIYGNYLRAKKPGTYAGLSNDLEKFEEVAPADIRN</sequence>
<dbReference type="PANTHER" id="PTHR42770:SF16">
    <property type="entry name" value="AMINO ACID PERMEASE"/>
    <property type="match status" value="1"/>
</dbReference>
<keyword evidence="8" id="KW-1185">Reference proteome</keyword>
<evidence type="ECO:0000313" key="8">
    <source>
        <dbReference type="Proteomes" id="UP000523000"/>
    </source>
</evidence>
<comment type="caution">
    <text evidence="7">The sequence shown here is derived from an EMBL/GenBank/DDBJ whole genome shotgun (WGS) entry which is preliminary data.</text>
</comment>
<feature type="transmembrane region" description="Helical" evidence="6">
    <location>
        <begin position="316"/>
        <end position="338"/>
    </location>
</feature>
<comment type="subcellular location">
    <subcellularLocation>
        <location evidence="1">Cell membrane</location>
        <topology evidence="1">Multi-pass membrane protein</topology>
    </subcellularLocation>
</comment>
<evidence type="ECO:0000256" key="1">
    <source>
        <dbReference type="ARBA" id="ARBA00004651"/>
    </source>
</evidence>
<keyword evidence="4 6" id="KW-1133">Transmembrane helix</keyword>
<feature type="transmembrane region" description="Helical" evidence="6">
    <location>
        <begin position="109"/>
        <end position="129"/>
    </location>
</feature>